<feature type="compositionally biased region" description="Gly residues" evidence="1">
    <location>
        <begin position="38"/>
        <end position="48"/>
    </location>
</feature>
<feature type="compositionally biased region" description="Polar residues" evidence="1">
    <location>
        <begin position="1436"/>
        <end position="1445"/>
    </location>
</feature>
<feature type="region of interest" description="Disordered" evidence="1">
    <location>
        <begin position="1"/>
        <end position="165"/>
    </location>
</feature>
<reference evidence="2" key="2">
    <citation type="submission" date="2023-06" db="EMBL/GenBank/DDBJ databases">
        <authorList>
            <person name="Ma L."/>
            <person name="Liu K.-W."/>
            <person name="Li Z."/>
            <person name="Hsiao Y.-Y."/>
            <person name="Qi Y."/>
            <person name="Fu T."/>
            <person name="Tang G."/>
            <person name="Zhang D."/>
            <person name="Sun W.-H."/>
            <person name="Liu D.-K."/>
            <person name="Li Y."/>
            <person name="Chen G.-Z."/>
            <person name="Liu X.-D."/>
            <person name="Liao X.-Y."/>
            <person name="Jiang Y.-T."/>
            <person name="Yu X."/>
            <person name="Hao Y."/>
            <person name="Huang J."/>
            <person name="Zhao X.-W."/>
            <person name="Ke S."/>
            <person name="Chen Y.-Y."/>
            <person name="Wu W.-L."/>
            <person name="Hsu J.-L."/>
            <person name="Lin Y.-F."/>
            <person name="Huang M.-D."/>
            <person name="Li C.-Y."/>
            <person name="Huang L."/>
            <person name="Wang Z.-W."/>
            <person name="Zhao X."/>
            <person name="Zhong W.-Y."/>
            <person name="Peng D.-H."/>
            <person name="Ahmad S."/>
            <person name="Lan S."/>
            <person name="Zhang J.-S."/>
            <person name="Tsai W.-C."/>
            <person name="Van De Peer Y."/>
            <person name="Liu Z.-J."/>
        </authorList>
    </citation>
    <scope>NUCLEOTIDE SEQUENCE</scope>
    <source>
        <strain evidence="2">CP</strain>
        <tissue evidence="2">Leaves</tissue>
    </source>
</reference>
<feature type="compositionally biased region" description="Basic and acidic residues" evidence="1">
    <location>
        <begin position="247"/>
        <end position="257"/>
    </location>
</feature>
<feature type="compositionally biased region" description="Polar residues" evidence="1">
    <location>
        <begin position="2067"/>
        <end position="2088"/>
    </location>
</feature>
<organism evidence="2 3">
    <name type="scientific">Acorus calamus</name>
    <name type="common">Sweet flag</name>
    <dbReference type="NCBI Taxonomy" id="4465"/>
    <lineage>
        <taxon>Eukaryota</taxon>
        <taxon>Viridiplantae</taxon>
        <taxon>Streptophyta</taxon>
        <taxon>Embryophyta</taxon>
        <taxon>Tracheophyta</taxon>
        <taxon>Spermatophyta</taxon>
        <taxon>Magnoliopsida</taxon>
        <taxon>Liliopsida</taxon>
        <taxon>Acoraceae</taxon>
        <taxon>Acorus</taxon>
    </lineage>
</organism>
<evidence type="ECO:0000256" key="1">
    <source>
        <dbReference type="SAM" id="MobiDB-lite"/>
    </source>
</evidence>
<feature type="region of interest" description="Disordered" evidence="1">
    <location>
        <begin position="484"/>
        <end position="506"/>
    </location>
</feature>
<dbReference type="EMBL" id="JAUJYO010000006">
    <property type="protein sequence ID" value="KAK1313513.1"/>
    <property type="molecule type" value="Genomic_DNA"/>
</dbReference>
<feature type="compositionally biased region" description="Low complexity" evidence="1">
    <location>
        <begin position="67"/>
        <end position="79"/>
    </location>
</feature>
<protein>
    <submittedName>
        <fullName evidence="2">Uncharacterized protein</fullName>
    </submittedName>
</protein>
<proteinExistence type="predicted"/>
<feature type="region of interest" description="Disordered" evidence="1">
    <location>
        <begin position="182"/>
        <end position="313"/>
    </location>
</feature>
<feature type="region of interest" description="Disordered" evidence="1">
    <location>
        <begin position="1843"/>
        <end position="1862"/>
    </location>
</feature>
<feature type="compositionally biased region" description="Low complexity" evidence="1">
    <location>
        <begin position="613"/>
        <end position="624"/>
    </location>
</feature>
<feature type="region of interest" description="Disordered" evidence="1">
    <location>
        <begin position="1320"/>
        <end position="1339"/>
    </location>
</feature>
<feature type="compositionally biased region" description="Low complexity" evidence="1">
    <location>
        <begin position="2089"/>
        <end position="2128"/>
    </location>
</feature>
<reference evidence="2" key="1">
    <citation type="journal article" date="2023" name="Nat. Commun.">
        <title>Diploid and tetraploid genomes of Acorus and the evolution of monocots.</title>
        <authorList>
            <person name="Ma L."/>
            <person name="Liu K.W."/>
            <person name="Li Z."/>
            <person name="Hsiao Y.Y."/>
            <person name="Qi Y."/>
            <person name="Fu T."/>
            <person name="Tang G.D."/>
            <person name="Zhang D."/>
            <person name="Sun W.H."/>
            <person name="Liu D.K."/>
            <person name="Li Y."/>
            <person name="Chen G.Z."/>
            <person name="Liu X.D."/>
            <person name="Liao X.Y."/>
            <person name="Jiang Y.T."/>
            <person name="Yu X."/>
            <person name="Hao Y."/>
            <person name="Huang J."/>
            <person name="Zhao X.W."/>
            <person name="Ke S."/>
            <person name="Chen Y.Y."/>
            <person name="Wu W.L."/>
            <person name="Hsu J.L."/>
            <person name="Lin Y.F."/>
            <person name="Huang M.D."/>
            <person name="Li C.Y."/>
            <person name="Huang L."/>
            <person name="Wang Z.W."/>
            <person name="Zhao X."/>
            <person name="Zhong W.Y."/>
            <person name="Peng D.H."/>
            <person name="Ahmad S."/>
            <person name="Lan S."/>
            <person name="Zhang J.S."/>
            <person name="Tsai W.C."/>
            <person name="Van de Peer Y."/>
            <person name="Liu Z.J."/>
        </authorList>
    </citation>
    <scope>NUCLEOTIDE SEQUENCE</scope>
    <source>
        <strain evidence="2">CP</strain>
    </source>
</reference>
<feature type="region of interest" description="Disordered" evidence="1">
    <location>
        <begin position="671"/>
        <end position="902"/>
    </location>
</feature>
<feature type="compositionally biased region" description="Polar residues" evidence="1">
    <location>
        <begin position="190"/>
        <end position="200"/>
    </location>
</feature>
<feature type="region of interest" description="Disordered" evidence="1">
    <location>
        <begin position="2064"/>
        <end position="2178"/>
    </location>
</feature>
<dbReference type="InterPro" id="IPR051195">
    <property type="entry name" value="Fungal_stress_NST1"/>
</dbReference>
<feature type="region of interest" description="Disordered" evidence="1">
    <location>
        <begin position="1371"/>
        <end position="1452"/>
    </location>
</feature>
<accession>A0AAV9EJ05</accession>
<evidence type="ECO:0000313" key="2">
    <source>
        <dbReference type="EMBL" id="KAK1313513.1"/>
    </source>
</evidence>
<sequence>MANPGKFVSVNLNKSYGRHQPTQSPSNASLHRSARPGSAGGGGGGGGMVVLSRPRSSSSGLQKAAAPRLSVPSPLNLPSLRKEHEQFDPSSSAPVRSDPGQGSRSGSSGMGWTKPGLSLIAPSQEREAGDRTVIGGGGGGGSGGGGVYTPPSARPGATTDSSVSVAAPKAVVLRGEDFPSLLASLPSASVPGQKQPQKQRPMSKDGERGGEIQMPPSRSPLLTMRPQNMRPTSSRTDGRGPSSDGSEQLKHHSKMDGIADPLLPLVRLTRTSDWADDERDTGYGPPPERERDYLPQPPRVAPDGRAEPAYNRDTNRSWRSALYMKDGFGSERDGFSNREMNGQDSWQVRRDSGYGNNVQNGFGGRVSTEQNNRGFVNRGRNNFIPKSSFSLNNKGSTSSDPIGRDRRLFNNEGKPYMEDSIMSDFDDTKIFKRRRDVMMRQAEYHDPVRESFEAELERVQMMQEQERQRALEEQARVMELARKEEEERERLVKEEEERRRRVEEDAREAAWRAEQEKLEALRKAEEQRLTREEEKKRYLLEEERRKTAARQKLLELEARMANKDVGKVAQNDDKVVSFSSMEDERGAVVRDREVQRDAGDWEEGERMVERITSSASSDSSSLNSPGRDAFGTGRMYTNRPSSKETSESQMTGDFRPKLNRWTAVGDSDYRSSDIDGDFLENPADKYGDSGWGHGRSRGSPYEFDGLSSFRGGRLRHQSMRQPRVLPPPTMASSNAPASNHRIPFRADEDHIRSSGSFVDSSDMRTSREGMRGADMVQPGSDSDYRHEKLGQPEITEPQPPQRNSFSMTVSQDPKEGKDSPRCDSQSSLSVSSPPTSPTHLSHDDELDGDDNSGESPIIPSLLDGRGMLSSEDSQAIASVPDACNPTSSGVEDEEWAVEDNERIQEQEEYDEVEDGYLDEDEIHEGDGENCNLSRELDDLHLDGHELTVDDKTCQQALGFDDGVENGIPTSSVFETTSANEPKELDLQTLSVGAEQELETAVGSGYDGLQTDNAFSEASFESSHMKKMVLETEKVIPIKSHEVENMGATSNSVVVKPQAQLPVASAANMPLPSAAPIQPIVPAASAVSSQADHPVNLQFGLFSGPSLIPSPVPAIQIGSIQMPLHLHHAQPSLFLGYHSSLPQGMLPVAHQTMSFVQHSTIPTHYHLNQKQGLPLHSQPVQDSTSMQSVYANDRTQNQSVQMESQPGPVFKVWDEASAKVLGGNELKESPPSDNLKDEVPPSQSHVVRELMLPKQHQGNHDVIVRRNYRSISSNRETHGQMRGEPLLSSERATSRSKAQGMASGGRGKRYVYAVRNSSLKSSFPASQDVHADSGSGFQRRARRNVRRMEFRVRGNVDGRTSDAINSLVQGDILNSNGRSRGPIKNGGRRDSIANRPNKLLVESESSNFNANNSGRAIGPDSKMRRTSGREAEHKQLISATESSNPGEGSLKRSGASEIVDAPLQTGVVRVYTQPGIEAPSDEDDFIEVRSKRQMLNDRREQREREIKAKSRIVKAPRKPRSFPQNSAVMSYTNRRVNSLAGESKSNICSEPAVTDGGTFANSGTSDVFTTSVQTLPPIGTPAVNNDASDIRSSHNVKSIQQPSVPGTSVGGTNITPGLPFKSNSVTDDNLPASLVPWGNTQITQQVITLTQNQLDDAMKPAHFDTHVTDIGDHTNVTLEVNKRSKPIVAQDKPYSSPLNSLLAGEKIQFGVVTSPTILPPVSCAISNGIGLPGSRKPDLPLEHNNLSLPENNCTMFYDKEKIPNESCGVTNNSGQSRAEESLAVALPADLSVETPSLHLWPPMPNPQTSNNPMLSHYPGAPPSHFPCFEMNPMLGAPIFAFGPHDDSAGTQSQTQRSTALGSGPLGAWQPCHSGVDSFYGPPAGYTGPFITPPGGIPGVQGHPHMVVYNHFAPVGQFGQVGLSYMGTTAYVPSGKQPDWKHGPVSTGLGANENDMNNMNMVSGQRNPSSIPAPIQHLTPGSPLMPIASPLAMFDISPFQPSPDLPVQARWPHLSPSPLHSVPLQMPMHQRKEGAMPIQFSHGPSVDPSAGNPYHEYLSIPTSRVGAYSATSGNSKGQSFSMASSRTSVANASESGNTGNSNTNNSSSSSHSLSSTSKSQAPQQQTSASQYLQPIGYLDNRGGGTSQKTGSGGGEWHRRMGFHGRNHASGPEKNIGNSKLPITGAIDIPCQTKRIQQWTS</sequence>
<feature type="region of interest" description="Disordered" evidence="1">
    <location>
        <begin position="1271"/>
        <end position="1303"/>
    </location>
</feature>
<dbReference type="PANTHER" id="PTHR31780:SF10">
    <property type="entry name" value="LD36051P"/>
    <property type="match status" value="1"/>
</dbReference>
<feature type="compositionally biased region" description="Low complexity" evidence="1">
    <location>
        <begin position="824"/>
        <end position="839"/>
    </location>
</feature>
<keyword evidence="3" id="KW-1185">Reference proteome</keyword>
<feature type="compositionally biased region" description="Basic and acidic residues" evidence="1">
    <location>
        <begin position="1420"/>
        <end position="1434"/>
    </location>
</feature>
<feature type="compositionally biased region" description="Polar residues" evidence="1">
    <location>
        <begin position="10"/>
        <end position="30"/>
    </location>
</feature>
<feature type="compositionally biased region" description="Basic and acidic residues" evidence="1">
    <location>
        <begin position="761"/>
        <end position="771"/>
    </location>
</feature>
<dbReference type="PANTHER" id="PTHR31780">
    <property type="entry name" value="STRESS RESPONSE PROTEIN NST1-RELATED"/>
    <property type="match status" value="1"/>
</dbReference>
<feature type="compositionally biased region" description="Low complexity" evidence="1">
    <location>
        <begin position="1401"/>
        <end position="1412"/>
    </location>
</feature>
<feature type="compositionally biased region" description="Gly residues" evidence="1">
    <location>
        <begin position="134"/>
        <end position="147"/>
    </location>
</feature>
<dbReference type="Proteomes" id="UP001180020">
    <property type="component" value="Unassembled WGS sequence"/>
</dbReference>
<feature type="compositionally biased region" description="Basic and acidic residues" evidence="1">
    <location>
        <begin position="812"/>
        <end position="821"/>
    </location>
</feature>
<feature type="compositionally biased region" description="Polar residues" evidence="1">
    <location>
        <begin position="1847"/>
        <end position="1859"/>
    </location>
</feature>
<gene>
    <name evidence="2" type="ORF">QJS10_CPA06g02379</name>
</gene>
<feature type="region of interest" description="Disordered" evidence="1">
    <location>
        <begin position="581"/>
        <end position="659"/>
    </location>
</feature>
<comment type="caution">
    <text evidence="2">The sequence shown here is derived from an EMBL/GenBank/DDBJ whole genome shotgun (WGS) entry which is preliminary data.</text>
</comment>
<feature type="compositionally biased region" description="Polar residues" evidence="1">
    <location>
        <begin position="225"/>
        <end position="235"/>
    </location>
</feature>
<feature type="region of interest" description="Disordered" evidence="1">
    <location>
        <begin position="2036"/>
        <end position="2055"/>
    </location>
</feature>
<feature type="compositionally biased region" description="Basic and acidic residues" evidence="1">
    <location>
        <begin position="582"/>
        <end position="609"/>
    </location>
</feature>
<feature type="compositionally biased region" description="Polar residues" evidence="1">
    <location>
        <begin position="801"/>
        <end position="811"/>
    </location>
</feature>
<name>A0AAV9EJ05_ACOCL</name>
<evidence type="ECO:0000313" key="3">
    <source>
        <dbReference type="Proteomes" id="UP001180020"/>
    </source>
</evidence>
<feature type="compositionally biased region" description="Gly residues" evidence="1">
    <location>
        <begin position="2139"/>
        <end position="2152"/>
    </location>
</feature>
<feature type="region of interest" description="Disordered" evidence="1">
    <location>
        <begin position="329"/>
        <end position="356"/>
    </location>
</feature>
<feature type="compositionally biased region" description="Low complexity" evidence="1">
    <location>
        <begin position="97"/>
        <end position="111"/>
    </location>
</feature>